<dbReference type="Proteomes" id="UP000018320">
    <property type="component" value="Unassembled WGS sequence"/>
</dbReference>
<dbReference type="VEuPathDB" id="GiardiaDB:GL50803_0026364"/>
<gene>
    <name evidence="2" type="ORF">DHA2_152390</name>
</gene>
<feature type="region of interest" description="Disordered" evidence="1">
    <location>
        <begin position="351"/>
        <end position="383"/>
    </location>
</feature>
<sequence>VSAPSGCACRPLQGSDLLADPCSLGVVLLYLVCRPGRQGPNNTRMAIKNSMQDVIAALEASDTSRARAIAWDLIGGELKYRAGRAVCYCAIKDRDIQQLAGFVKLQPNIARALPFERAYLDFVEGRDASWFLEHPGQLPAYSALKGQICLNMKLFRRGSEDLSHALGSPLDLYAAASQCTVVLDPSSLQEAERTTCAALESNSDYKRLYQFNYNRALYHLSRLSFEEALAAANKAADSLERHVARVKCTLVEALGEQQSHAESILDATRCRVGLLKCFARIYAGHDLQDTELLPLLRRIKPLKDFHPSKKEIGLAESYGIPFIDPKDPYTGLRMAYKSMIIVRDLNFGARQQNQSLHETPNTSEGQRRRNNKQSRSVASTDTQVSHLLTGHAALHKHLVYVREAYIDEEPNTSEFTDFLYAVLHLSSEHATLRPPQETEDKPAYLDRLTEGPGGYFAFATWLLLWIARSAILPYTGEESTRQQRVSIRRRFRDTSGASSLPAFDHSLLFNKSSASGLCNALLELGFLRVAYDVMTSTLQAYTVSNPEAGKCAEGADEILDCLRVLQREAFLRLVRHNEARTSDYEQQGKELSLEAYSNEYNNAYLPDLPVRKREPKPLPEKWQPRAMRNAHGKAQKGKATHQGAVTDRTEVSAVSRIHTKGRRRR</sequence>
<dbReference type="VEuPathDB" id="GiardiaDB:QR46_2607"/>
<feature type="non-terminal residue" evidence="2">
    <location>
        <position position="1"/>
    </location>
</feature>
<organism evidence="2 3">
    <name type="scientific">Giardia intestinalis</name>
    <name type="common">Giardia lamblia</name>
    <dbReference type="NCBI Taxonomy" id="5741"/>
    <lineage>
        <taxon>Eukaryota</taxon>
        <taxon>Metamonada</taxon>
        <taxon>Diplomonadida</taxon>
        <taxon>Hexamitidae</taxon>
        <taxon>Giardiinae</taxon>
        <taxon>Giardia</taxon>
    </lineage>
</organism>
<proteinExistence type="predicted"/>
<feature type="compositionally biased region" description="Polar residues" evidence="1">
    <location>
        <begin position="351"/>
        <end position="364"/>
    </location>
</feature>
<feature type="compositionally biased region" description="Basic and acidic residues" evidence="1">
    <location>
        <begin position="609"/>
        <end position="623"/>
    </location>
</feature>
<dbReference type="AlphaFoldDB" id="V6TK48"/>
<dbReference type="VEuPathDB" id="GiardiaDB:DHA2_152390"/>
<accession>V6TK48</accession>
<evidence type="ECO:0000313" key="3">
    <source>
        <dbReference type="Proteomes" id="UP000018320"/>
    </source>
</evidence>
<feature type="compositionally biased region" description="Polar residues" evidence="1">
    <location>
        <begin position="373"/>
        <end position="383"/>
    </location>
</feature>
<dbReference type="EMBL" id="AHGT01000007">
    <property type="protein sequence ID" value="ESU39034.1"/>
    <property type="molecule type" value="Genomic_DNA"/>
</dbReference>
<comment type="caution">
    <text evidence="2">The sequence shown here is derived from an EMBL/GenBank/DDBJ whole genome shotgun (WGS) entry which is preliminary data.</text>
</comment>
<reference evidence="3" key="1">
    <citation type="submission" date="2012-02" db="EMBL/GenBank/DDBJ databases">
        <title>Genome sequencing of Giardia lamblia Genotypes A2 and B isolates (DH and GS) and comparative analysis with the genomes of Genotypes A1 and E (WB and Pig).</title>
        <authorList>
            <person name="Adam R."/>
            <person name="Dahlstrom E."/>
            <person name="Martens C."/>
            <person name="Bruno D."/>
            <person name="Barbian K."/>
            <person name="Porcella S.F."/>
            <person name="Nash T."/>
        </authorList>
    </citation>
    <scope>NUCLEOTIDE SEQUENCE</scope>
    <source>
        <strain evidence="3">DH</strain>
    </source>
</reference>
<dbReference type="VEuPathDB" id="GiardiaDB:GL50581_1016"/>
<evidence type="ECO:0000313" key="2">
    <source>
        <dbReference type="EMBL" id="ESU39034.1"/>
    </source>
</evidence>
<feature type="region of interest" description="Disordered" evidence="1">
    <location>
        <begin position="608"/>
        <end position="665"/>
    </location>
</feature>
<name>V6TK48_GIAIN</name>
<reference evidence="2 3" key="2">
    <citation type="journal article" date="2013" name="Genome Biol. Evol.">
        <title>Genome sequencing of Giardia lamblia genotypes A2 and B isolates (DH and GS) and comparative analysis with the genomes of genotypes A1 and E (WB and Pig).</title>
        <authorList>
            <person name="Adam R.D."/>
            <person name="Dahlstrom E.W."/>
            <person name="Martens C.A."/>
            <person name="Bruno D.P."/>
            <person name="Barbian K.D."/>
            <person name="Ricklefs S.M."/>
            <person name="Hernandez M.M."/>
            <person name="Narla N.P."/>
            <person name="Patel R.B."/>
            <person name="Porcella S.F."/>
            <person name="Nash T.E."/>
        </authorList>
    </citation>
    <scope>NUCLEOTIDE SEQUENCE [LARGE SCALE GENOMIC DNA]</scope>
    <source>
        <strain evidence="2 3">DH</strain>
    </source>
</reference>
<evidence type="ECO:0000256" key="1">
    <source>
        <dbReference type="SAM" id="MobiDB-lite"/>
    </source>
</evidence>
<feature type="compositionally biased region" description="Basic residues" evidence="1">
    <location>
        <begin position="628"/>
        <end position="639"/>
    </location>
</feature>
<protein>
    <submittedName>
        <fullName evidence="2">Uncharacterized protein</fullName>
    </submittedName>
</protein>